<evidence type="ECO:0000256" key="4">
    <source>
        <dbReference type="ARBA" id="ARBA00022723"/>
    </source>
</evidence>
<dbReference type="EC" id="3.1.-.-" evidence="8"/>
<dbReference type="Proteomes" id="UP000548978">
    <property type="component" value="Unassembled WGS sequence"/>
</dbReference>
<evidence type="ECO:0000256" key="2">
    <source>
        <dbReference type="ARBA" id="ARBA00022649"/>
    </source>
</evidence>
<dbReference type="GO" id="GO:0016787">
    <property type="term" value="F:hydrolase activity"/>
    <property type="evidence" value="ECO:0007669"/>
    <property type="project" value="UniProtKB-KW"/>
</dbReference>
<keyword evidence="5 8" id="KW-0378">Hydrolase</keyword>
<keyword evidence="8" id="KW-0800">Toxin</keyword>
<comment type="caution">
    <text evidence="10">The sequence shown here is derived from an EMBL/GenBank/DDBJ whole genome shotgun (WGS) entry which is preliminary data.</text>
</comment>
<evidence type="ECO:0000256" key="7">
    <source>
        <dbReference type="ARBA" id="ARBA00038093"/>
    </source>
</evidence>
<dbReference type="SUPFAM" id="SSF88723">
    <property type="entry name" value="PIN domain-like"/>
    <property type="match status" value="1"/>
</dbReference>
<comment type="cofactor">
    <cofactor evidence="1 8">
        <name>Mg(2+)</name>
        <dbReference type="ChEBI" id="CHEBI:18420"/>
    </cofactor>
</comment>
<accession>A0A7W9A3N8</accession>
<dbReference type="PANTHER" id="PTHR33653">
    <property type="entry name" value="RIBONUCLEASE VAPC2"/>
    <property type="match status" value="1"/>
</dbReference>
<keyword evidence="11" id="KW-1185">Reference proteome</keyword>
<dbReference type="PANTHER" id="PTHR33653:SF1">
    <property type="entry name" value="RIBONUCLEASE VAPC2"/>
    <property type="match status" value="1"/>
</dbReference>
<gene>
    <name evidence="8" type="primary">vapC</name>
    <name evidence="10" type="ORF">FHS65_001359</name>
</gene>
<name>A0A7W9A3N8_9CAUL</name>
<dbReference type="RefSeq" id="WP_123287837.1">
    <property type="nucleotide sequence ID" value="NZ_JACIJB010000004.1"/>
</dbReference>
<dbReference type="OrthoDB" id="9796690at2"/>
<dbReference type="InterPro" id="IPR002716">
    <property type="entry name" value="PIN_dom"/>
</dbReference>
<dbReference type="AlphaFoldDB" id="A0A7W9A3N8"/>
<dbReference type="InterPro" id="IPR050556">
    <property type="entry name" value="Type_II_TA_system_RNase"/>
</dbReference>
<keyword evidence="2 8" id="KW-1277">Toxin-antitoxin system</keyword>
<evidence type="ECO:0000256" key="6">
    <source>
        <dbReference type="ARBA" id="ARBA00022842"/>
    </source>
</evidence>
<keyword evidence="4 8" id="KW-0479">Metal-binding</keyword>
<evidence type="ECO:0000256" key="5">
    <source>
        <dbReference type="ARBA" id="ARBA00022801"/>
    </source>
</evidence>
<dbReference type="GO" id="GO:0004540">
    <property type="term" value="F:RNA nuclease activity"/>
    <property type="evidence" value="ECO:0007669"/>
    <property type="project" value="InterPro"/>
</dbReference>
<dbReference type="Pfam" id="PF01850">
    <property type="entry name" value="PIN"/>
    <property type="match status" value="1"/>
</dbReference>
<evidence type="ECO:0000256" key="1">
    <source>
        <dbReference type="ARBA" id="ARBA00001946"/>
    </source>
</evidence>
<evidence type="ECO:0000313" key="11">
    <source>
        <dbReference type="Proteomes" id="UP000548978"/>
    </source>
</evidence>
<organism evidence="10 11">
    <name type="scientific">Brevundimonas halotolerans</name>
    <dbReference type="NCBI Taxonomy" id="69670"/>
    <lineage>
        <taxon>Bacteria</taxon>
        <taxon>Pseudomonadati</taxon>
        <taxon>Pseudomonadota</taxon>
        <taxon>Alphaproteobacteria</taxon>
        <taxon>Caulobacterales</taxon>
        <taxon>Caulobacteraceae</taxon>
        <taxon>Brevundimonas</taxon>
    </lineage>
</organism>
<proteinExistence type="inferred from homology"/>
<evidence type="ECO:0000256" key="8">
    <source>
        <dbReference type="HAMAP-Rule" id="MF_00265"/>
    </source>
</evidence>
<feature type="binding site" evidence="8">
    <location>
        <position position="6"/>
    </location>
    <ligand>
        <name>Mg(2+)</name>
        <dbReference type="ChEBI" id="CHEBI:18420"/>
    </ligand>
</feature>
<reference evidence="10 11" key="1">
    <citation type="submission" date="2020-08" db="EMBL/GenBank/DDBJ databases">
        <title>Genomic Encyclopedia of Type Strains, Phase IV (KMG-IV): sequencing the most valuable type-strain genomes for metagenomic binning, comparative biology and taxonomic classification.</title>
        <authorList>
            <person name="Goeker M."/>
        </authorList>
    </citation>
    <scope>NUCLEOTIDE SEQUENCE [LARGE SCALE GENOMIC DNA]</scope>
    <source>
        <strain evidence="10 11">DSM 24448</strain>
    </source>
</reference>
<dbReference type="InterPro" id="IPR022907">
    <property type="entry name" value="VapC_family"/>
</dbReference>
<comment type="similarity">
    <text evidence="7 8">Belongs to the PINc/VapC protein family.</text>
</comment>
<keyword evidence="3 8" id="KW-0540">Nuclease</keyword>
<feature type="binding site" evidence="8">
    <location>
        <position position="93"/>
    </location>
    <ligand>
        <name>Mg(2+)</name>
        <dbReference type="ChEBI" id="CHEBI:18420"/>
    </ligand>
</feature>
<dbReference type="EMBL" id="JACIJB010000004">
    <property type="protein sequence ID" value="MBB5660613.1"/>
    <property type="molecule type" value="Genomic_DNA"/>
</dbReference>
<sequence>MALLLDTSIAIPLRDGDVDVRARVARSDEQLLLSVISVVELKAGLTGPESPVREATLSLMLREIEVLGFGLAEADAYGAIVQAVGYSRRKVLDRMIAAQAIIADAPLVTRNPDDFRDIPGLSLLEW</sequence>
<evidence type="ECO:0000313" key="10">
    <source>
        <dbReference type="EMBL" id="MBB5660613.1"/>
    </source>
</evidence>
<feature type="domain" description="PIN" evidence="9">
    <location>
        <begin position="4"/>
        <end position="119"/>
    </location>
</feature>
<comment type="function">
    <text evidence="8">Toxic component of a toxin-antitoxin (TA) system. An RNase.</text>
</comment>
<keyword evidence="6 8" id="KW-0460">Magnesium</keyword>
<dbReference type="InterPro" id="IPR029060">
    <property type="entry name" value="PIN-like_dom_sf"/>
</dbReference>
<evidence type="ECO:0000259" key="9">
    <source>
        <dbReference type="Pfam" id="PF01850"/>
    </source>
</evidence>
<dbReference type="HAMAP" id="MF_00265">
    <property type="entry name" value="VapC_Nob1"/>
    <property type="match status" value="1"/>
</dbReference>
<dbReference type="GO" id="GO:0000287">
    <property type="term" value="F:magnesium ion binding"/>
    <property type="evidence" value="ECO:0007669"/>
    <property type="project" value="UniProtKB-UniRule"/>
</dbReference>
<protein>
    <recommendedName>
        <fullName evidence="8">Ribonuclease VapC</fullName>
        <shortName evidence="8">RNase VapC</shortName>
        <ecNumber evidence="8">3.1.-.-</ecNumber>
    </recommendedName>
    <alternativeName>
        <fullName evidence="8">Toxin VapC</fullName>
    </alternativeName>
</protein>
<evidence type="ECO:0000256" key="3">
    <source>
        <dbReference type="ARBA" id="ARBA00022722"/>
    </source>
</evidence>
<dbReference type="Gene3D" id="3.40.50.1010">
    <property type="entry name" value="5'-nuclease"/>
    <property type="match status" value="1"/>
</dbReference>
<dbReference type="GO" id="GO:0090729">
    <property type="term" value="F:toxin activity"/>
    <property type="evidence" value="ECO:0007669"/>
    <property type="project" value="UniProtKB-KW"/>
</dbReference>